<proteinExistence type="predicted"/>
<accession>A0AAV9ZHK5</accession>
<name>A0AAV9ZHK5_9AGAR</name>
<evidence type="ECO:0000313" key="2">
    <source>
        <dbReference type="Proteomes" id="UP001362999"/>
    </source>
</evidence>
<dbReference type="AlphaFoldDB" id="A0AAV9ZHK5"/>
<gene>
    <name evidence="1" type="ORF">R3P38DRAFT_3463669</name>
</gene>
<dbReference type="EMBL" id="JAWWNJ010000150">
    <property type="protein sequence ID" value="KAK6981369.1"/>
    <property type="molecule type" value="Genomic_DNA"/>
</dbReference>
<comment type="caution">
    <text evidence="1">The sequence shown here is derived from an EMBL/GenBank/DDBJ whole genome shotgun (WGS) entry which is preliminary data.</text>
</comment>
<dbReference type="Proteomes" id="UP001362999">
    <property type="component" value="Unassembled WGS sequence"/>
</dbReference>
<keyword evidence="2" id="KW-1185">Reference proteome</keyword>
<protein>
    <submittedName>
        <fullName evidence="1">Uncharacterized protein</fullName>
    </submittedName>
</protein>
<organism evidence="1 2">
    <name type="scientific">Favolaschia claudopus</name>
    <dbReference type="NCBI Taxonomy" id="2862362"/>
    <lineage>
        <taxon>Eukaryota</taxon>
        <taxon>Fungi</taxon>
        <taxon>Dikarya</taxon>
        <taxon>Basidiomycota</taxon>
        <taxon>Agaricomycotina</taxon>
        <taxon>Agaricomycetes</taxon>
        <taxon>Agaricomycetidae</taxon>
        <taxon>Agaricales</taxon>
        <taxon>Marasmiineae</taxon>
        <taxon>Mycenaceae</taxon>
        <taxon>Favolaschia</taxon>
    </lineage>
</organism>
<evidence type="ECO:0000313" key="1">
    <source>
        <dbReference type="EMBL" id="KAK6981369.1"/>
    </source>
</evidence>
<reference evidence="1 2" key="1">
    <citation type="journal article" date="2024" name="J Genomics">
        <title>Draft genome sequencing and assembly of Favolaschia claudopus CIRM-BRFM 2984 isolated from oak limbs.</title>
        <authorList>
            <person name="Navarro D."/>
            <person name="Drula E."/>
            <person name="Chaduli D."/>
            <person name="Cazenave R."/>
            <person name="Ahrendt S."/>
            <person name="Wang J."/>
            <person name="Lipzen A."/>
            <person name="Daum C."/>
            <person name="Barry K."/>
            <person name="Grigoriev I.V."/>
            <person name="Favel A."/>
            <person name="Rosso M.N."/>
            <person name="Martin F."/>
        </authorList>
    </citation>
    <scope>NUCLEOTIDE SEQUENCE [LARGE SCALE GENOMIC DNA]</scope>
    <source>
        <strain evidence="1 2">CIRM-BRFM 2984</strain>
    </source>
</reference>
<sequence length="272" mass="29767">MIFCPLPRTMFFIYLGTCLPSPHPPMFLPACVRHSYAFGGPSSSPRSTAIPGVSSVSVRCTHACRRSSFFLTSRHGALILSHATVSSPHLTPLDFASCDDLHLTLRDGALFLPHAMTSTSPCATAPSSSLTRRRPLPPSRDGVLFLLHATASSSSLSATAHPPPAYGIFCMSATRPFLQRATSPAPSIIRTSHHLVYCAITHLKAVLRVDASFHPHPAYLVSTLRRASTSLLPSSYSYPHHRRRHISNACMHLLPRFAFSIDNIDKRFWCGV</sequence>